<protein>
    <submittedName>
        <fullName evidence="1">Uncharacterized protein</fullName>
    </submittedName>
</protein>
<dbReference type="EMBL" id="KN836780">
    <property type="protein sequence ID" value="KIK31651.1"/>
    <property type="molecule type" value="Genomic_DNA"/>
</dbReference>
<dbReference type="AlphaFoldDB" id="A0A0C9ZQP6"/>
<gene>
    <name evidence="1" type="ORF">CY34DRAFT_19704</name>
</gene>
<sequence>MKAPCLCPEGHTDRAVYLVYSLGVHRFDHQGAGDFVLKFAPPTRTPHPCTAQAAMEVVAAGQVTRAACRYVLHLMALLRWPPLRGLLLPPRLLQCFNLLIS</sequence>
<dbReference type="HOGENOM" id="CLU_2293543_0_0_1"/>
<keyword evidence="2" id="KW-1185">Reference proteome</keyword>
<evidence type="ECO:0000313" key="2">
    <source>
        <dbReference type="Proteomes" id="UP000054485"/>
    </source>
</evidence>
<dbReference type="InParanoid" id="A0A0C9ZQP6"/>
<name>A0A0C9ZQP6_9AGAM</name>
<accession>A0A0C9ZQP6</accession>
<reference evidence="1 2" key="1">
    <citation type="submission" date="2014-04" db="EMBL/GenBank/DDBJ databases">
        <authorList>
            <consortium name="DOE Joint Genome Institute"/>
            <person name="Kuo A."/>
            <person name="Ruytinx J."/>
            <person name="Rineau F."/>
            <person name="Colpaert J."/>
            <person name="Kohler A."/>
            <person name="Nagy L.G."/>
            <person name="Floudas D."/>
            <person name="Copeland A."/>
            <person name="Barry K.W."/>
            <person name="Cichocki N."/>
            <person name="Veneault-Fourrey C."/>
            <person name="LaButti K."/>
            <person name="Lindquist E.A."/>
            <person name="Lipzen A."/>
            <person name="Lundell T."/>
            <person name="Morin E."/>
            <person name="Murat C."/>
            <person name="Sun H."/>
            <person name="Tunlid A."/>
            <person name="Henrissat B."/>
            <person name="Grigoriev I.V."/>
            <person name="Hibbett D.S."/>
            <person name="Martin F."/>
            <person name="Nordberg H.P."/>
            <person name="Cantor M.N."/>
            <person name="Hua S.X."/>
        </authorList>
    </citation>
    <scope>NUCLEOTIDE SEQUENCE [LARGE SCALE GENOMIC DNA]</scope>
    <source>
        <strain evidence="1 2">UH-Slu-Lm8-n1</strain>
    </source>
</reference>
<dbReference type="OrthoDB" id="10557413at2759"/>
<proteinExistence type="predicted"/>
<organism evidence="1 2">
    <name type="scientific">Suillus luteus UH-Slu-Lm8-n1</name>
    <dbReference type="NCBI Taxonomy" id="930992"/>
    <lineage>
        <taxon>Eukaryota</taxon>
        <taxon>Fungi</taxon>
        <taxon>Dikarya</taxon>
        <taxon>Basidiomycota</taxon>
        <taxon>Agaricomycotina</taxon>
        <taxon>Agaricomycetes</taxon>
        <taxon>Agaricomycetidae</taxon>
        <taxon>Boletales</taxon>
        <taxon>Suillineae</taxon>
        <taxon>Suillaceae</taxon>
        <taxon>Suillus</taxon>
    </lineage>
</organism>
<evidence type="ECO:0000313" key="1">
    <source>
        <dbReference type="EMBL" id="KIK31651.1"/>
    </source>
</evidence>
<reference evidence="2" key="2">
    <citation type="submission" date="2015-01" db="EMBL/GenBank/DDBJ databases">
        <title>Evolutionary Origins and Diversification of the Mycorrhizal Mutualists.</title>
        <authorList>
            <consortium name="DOE Joint Genome Institute"/>
            <consortium name="Mycorrhizal Genomics Consortium"/>
            <person name="Kohler A."/>
            <person name="Kuo A."/>
            <person name="Nagy L.G."/>
            <person name="Floudas D."/>
            <person name="Copeland A."/>
            <person name="Barry K.W."/>
            <person name="Cichocki N."/>
            <person name="Veneault-Fourrey C."/>
            <person name="LaButti K."/>
            <person name="Lindquist E.A."/>
            <person name="Lipzen A."/>
            <person name="Lundell T."/>
            <person name="Morin E."/>
            <person name="Murat C."/>
            <person name="Riley R."/>
            <person name="Ohm R."/>
            <person name="Sun H."/>
            <person name="Tunlid A."/>
            <person name="Henrissat B."/>
            <person name="Grigoriev I.V."/>
            <person name="Hibbett D.S."/>
            <person name="Martin F."/>
        </authorList>
    </citation>
    <scope>NUCLEOTIDE SEQUENCE [LARGE SCALE GENOMIC DNA]</scope>
    <source>
        <strain evidence="2">UH-Slu-Lm8-n1</strain>
    </source>
</reference>
<dbReference type="Proteomes" id="UP000054485">
    <property type="component" value="Unassembled WGS sequence"/>
</dbReference>